<dbReference type="EMBL" id="CP002353">
    <property type="protein sequence ID" value="ADV63749.1"/>
    <property type="molecule type" value="Genomic_DNA"/>
</dbReference>
<dbReference type="InterPro" id="IPR009003">
    <property type="entry name" value="Peptidase_S1_PA"/>
</dbReference>
<dbReference type="SUPFAM" id="SSF50494">
    <property type="entry name" value="Trypsin-like serine proteases"/>
    <property type="match status" value="1"/>
</dbReference>
<name>E8R4F4_ISOPI</name>
<dbReference type="Gene3D" id="2.40.10.120">
    <property type="match status" value="1"/>
</dbReference>
<evidence type="ECO:0000313" key="3">
    <source>
        <dbReference type="Proteomes" id="UP000008631"/>
    </source>
</evidence>
<dbReference type="STRING" id="575540.Isop_3185"/>
<evidence type="ECO:0000313" key="2">
    <source>
        <dbReference type="EMBL" id="ADV63749.1"/>
    </source>
</evidence>
<organism evidence="2 3">
    <name type="scientific">Isosphaera pallida (strain ATCC 43644 / DSM 9630 / IS1B)</name>
    <dbReference type="NCBI Taxonomy" id="575540"/>
    <lineage>
        <taxon>Bacteria</taxon>
        <taxon>Pseudomonadati</taxon>
        <taxon>Planctomycetota</taxon>
        <taxon>Planctomycetia</taxon>
        <taxon>Isosphaerales</taxon>
        <taxon>Isosphaeraceae</taxon>
        <taxon>Isosphaera</taxon>
    </lineage>
</organism>
<dbReference type="OrthoDB" id="278709at2"/>
<feature type="region of interest" description="Disordered" evidence="1">
    <location>
        <begin position="334"/>
        <end position="364"/>
    </location>
</feature>
<proteinExistence type="predicted"/>
<sequence>MIYGEAGGWSIAPAHALGRWGWSAGRGVVPPSGTSAREPGLPPSIPTSNLNRRAWWNRSALAALAWTFGGATPLPCLNTAAQLASAQPPNGLDATAPPPPSGAAIDPARERDRLARATVLVRRGTKVGSGTVIASVPGETLILTAWHVLDAVGEPMIEWQHWNLGRDRHVERDGDSSWPRPQRAEIVASERACDLAVLRAQVRQALPYVARVELDDRDLDPGTSVTSFGFDGGKVLSVWESLITAIVTLDLKRGGGPRFFLATAKPPVEGRSGGGLYRRANLTLAGVAVGRAILSQIDVKFGVFASSRDLRDLLARRGLDRVLARSQDLDARDARPVPSWLEPSRSSPPPAPSNRSARLERNRS</sequence>
<dbReference type="RefSeq" id="WP_013566037.1">
    <property type="nucleotide sequence ID" value="NC_014962.1"/>
</dbReference>
<feature type="region of interest" description="Disordered" evidence="1">
    <location>
        <begin position="86"/>
        <end position="107"/>
    </location>
</feature>
<dbReference type="AlphaFoldDB" id="E8R4F4"/>
<gene>
    <name evidence="2" type="ordered locus">Isop_3185</name>
</gene>
<dbReference type="Proteomes" id="UP000008631">
    <property type="component" value="Chromosome"/>
</dbReference>
<dbReference type="InParanoid" id="E8R4F4"/>
<reference key="1">
    <citation type="submission" date="2010-11" db="EMBL/GenBank/DDBJ databases">
        <title>The complete sequence of chromosome of Isophaera pallida ATCC 43644.</title>
        <authorList>
            <consortium name="US DOE Joint Genome Institute (JGI-PGF)"/>
            <person name="Lucas S."/>
            <person name="Copeland A."/>
            <person name="Lapidus A."/>
            <person name="Bruce D."/>
            <person name="Goodwin L."/>
            <person name="Pitluck S."/>
            <person name="Kyrpides N."/>
            <person name="Mavromatis K."/>
            <person name="Pagani I."/>
            <person name="Ivanova N."/>
            <person name="Saunders E."/>
            <person name="Brettin T."/>
            <person name="Detter J.C."/>
            <person name="Han C."/>
            <person name="Tapia R."/>
            <person name="Land M."/>
            <person name="Hauser L."/>
            <person name="Markowitz V."/>
            <person name="Cheng J.-F."/>
            <person name="Hugenholtz P."/>
            <person name="Woyke T."/>
            <person name="Wu D."/>
            <person name="Eisen J.A."/>
        </authorList>
    </citation>
    <scope>NUCLEOTIDE SEQUENCE</scope>
    <source>
        <strain>ATCC 43644</strain>
    </source>
</reference>
<accession>E8R4F4</accession>
<dbReference type="KEGG" id="ipa:Isop_3185"/>
<dbReference type="eggNOG" id="COG0265">
    <property type="taxonomic scope" value="Bacteria"/>
</dbReference>
<reference evidence="2 3" key="2">
    <citation type="journal article" date="2011" name="Stand. Genomic Sci.">
        <title>Complete genome sequence of Isosphaera pallida type strain (IS1B).</title>
        <authorList>
            <consortium name="US DOE Joint Genome Institute (JGI-PGF)"/>
            <person name="Goker M."/>
            <person name="Cleland D."/>
            <person name="Saunders E."/>
            <person name="Lapidus A."/>
            <person name="Nolan M."/>
            <person name="Lucas S."/>
            <person name="Hammon N."/>
            <person name="Deshpande S."/>
            <person name="Cheng J.F."/>
            <person name="Tapia R."/>
            <person name="Han C."/>
            <person name="Goodwin L."/>
            <person name="Pitluck S."/>
            <person name="Liolios K."/>
            <person name="Pagani I."/>
            <person name="Ivanova N."/>
            <person name="Mavromatis K."/>
            <person name="Pati A."/>
            <person name="Chen A."/>
            <person name="Palaniappan K."/>
            <person name="Land M."/>
            <person name="Hauser L."/>
            <person name="Chang Y.J."/>
            <person name="Jeffries C.D."/>
            <person name="Detter J.C."/>
            <person name="Beck B."/>
            <person name="Woyke T."/>
            <person name="Bristow J."/>
            <person name="Eisen J.A."/>
            <person name="Markowitz V."/>
            <person name="Hugenholtz P."/>
            <person name="Kyrpides N.C."/>
            <person name="Klenk H.P."/>
        </authorList>
    </citation>
    <scope>NUCLEOTIDE SEQUENCE [LARGE SCALE GENOMIC DNA]</scope>
    <source>
        <strain evidence="3">ATCC 43644 / DSM 9630 / IS1B</strain>
    </source>
</reference>
<dbReference type="HOGENOM" id="CLU_760252_0_0_0"/>
<keyword evidence="3" id="KW-1185">Reference proteome</keyword>
<protein>
    <recommendedName>
        <fullName evidence="4">Peptidase S1 and S6 chymotrypsin/Hap</fullName>
    </recommendedName>
</protein>
<dbReference type="Pfam" id="PF13365">
    <property type="entry name" value="Trypsin_2"/>
    <property type="match status" value="1"/>
</dbReference>
<evidence type="ECO:0000256" key="1">
    <source>
        <dbReference type="SAM" id="MobiDB-lite"/>
    </source>
</evidence>
<evidence type="ECO:0008006" key="4">
    <source>
        <dbReference type="Google" id="ProtNLM"/>
    </source>
</evidence>